<dbReference type="NCBIfam" id="TIGR02073">
    <property type="entry name" value="PBP_1c"/>
    <property type="match status" value="1"/>
</dbReference>
<dbReference type="Gene3D" id="3.40.710.10">
    <property type="entry name" value="DD-peptidase/beta-lactamase superfamily"/>
    <property type="match status" value="1"/>
</dbReference>
<evidence type="ECO:0000256" key="7">
    <source>
        <dbReference type="ARBA" id="ARBA00022679"/>
    </source>
</evidence>
<dbReference type="Proteomes" id="UP000266327">
    <property type="component" value="Unassembled WGS sequence"/>
</dbReference>
<comment type="caution">
    <text evidence="15">The sequence shown here is derived from an EMBL/GenBank/DDBJ whole genome shotgun (WGS) entry which is preliminary data.</text>
</comment>
<evidence type="ECO:0000256" key="9">
    <source>
        <dbReference type="ARBA" id="ARBA00023268"/>
    </source>
</evidence>
<dbReference type="SUPFAM" id="SSF56601">
    <property type="entry name" value="beta-lactamase/transpeptidase-like"/>
    <property type="match status" value="1"/>
</dbReference>
<name>A0A3A3G751_9BURK</name>
<feature type="domain" description="Penicillin-binding C-terminal" evidence="14">
    <location>
        <begin position="686"/>
        <end position="769"/>
    </location>
</feature>
<accession>A0A3A3G751</accession>
<evidence type="ECO:0000256" key="8">
    <source>
        <dbReference type="ARBA" id="ARBA00022801"/>
    </source>
</evidence>
<feature type="domain" description="Penicillin-binding protein transpeptidase" evidence="12">
    <location>
        <begin position="312"/>
        <end position="530"/>
    </location>
</feature>
<comment type="pathway">
    <text evidence="1">Cell wall biogenesis; peptidoglycan biosynthesis.</text>
</comment>
<evidence type="ECO:0000256" key="11">
    <source>
        <dbReference type="ARBA" id="ARBA00049902"/>
    </source>
</evidence>
<comment type="similarity">
    <text evidence="3">In the N-terminal section; belongs to the glycosyltransferase 51 family.</text>
</comment>
<dbReference type="InterPro" id="IPR009647">
    <property type="entry name" value="PBP_C"/>
</dbReference>
<dbReference type="InterPro" id="IPR001460">
    <property type="entry name" value="PCN-bd_Tpept"/>
</dbReference>
<keyword evidence="8" id="KW-0378">Hydrolase</keyword>
<protein>
    <recommendedName>
        <fullName evidence="10">peptidoglycan glycosyltransferase</fullName>
        <ecNumber evidence="10">2.4.99.28</ecNumber>
    </recommendedName>
</protein>
<dbReference type="PANTHER" id="PTHR32282">
    <property type="entry name" value="BINDING PROTEIN TRANSPEPTIDASE, PUTATIVE-RELATED"/>
    <property type="match status" value="1"/>
</dbReference>
<dbReference type="GO" id="GO:0004180">
    <property type="term" value="F:carboxypeptidase activity"/>
    <property type="evidence" value="ECO:0007669"/>
    <property type="project" value="UniProtKB-KW"/>
</dbReference>
<evidence type="ECO:0000256" key="2">
    <source>
        <dbReference type="ARBA" id="ARBA00007090"/>
    </source>
</evidence>
<gene>
    <name evidence="15" type="primary">pbpC</name>
    <name evidence="15" type="ORF">D3878_05665</name>
</gene>
<dbReference type="SUPFAM" id="SSF53955">
    <property type="entry name" value="Lysozyme-like"/>
    <property type="match status" value="1"/>
</dbReference>
<feature type="domain" description="Glycosyl transferase family 51" evidence="13">
    <location>
        <begin position="63"/>
        <end position="210"/>
    </location>
</feature>
<dbReference type="GO" id="GO:0030288">
    <property type="term" value="C:outer membrane-bounded periplasmic space"/>
    <property type="evidence" value="ECO:0007669"/>
    <property type="project" value="TreeGrafter"/>
</dbReference>
<dbReference type="EMBL" id="QYUQ01000002">
    <property type="protein sequence ID" value="RJG04248.1"/>
    <property type="molecule type" value="Genomic_DNA"/>
</dbReference>
<dbReference type="EC" id="2.4.99.28" evidence="10"/>
<dbReference type="AlphaFoldDB" id="A0A3A3G751"/>
<dbReference type="GO" id="GO:0008955">
    <property type="term" value="F:peptidoglycan glycosyltransferase activity"/>
    <property type="evidence" value="ECO:0007669"/>
    <property type="project" value="UniProtKB-EC"/>
</dbReference>
<evidence type="ECO:0000256" key="1">
    <source>
        <dbReference type="ARBA" id="ARBA00004752"/>
    </source>
</evidence>
<evidence type="ECO:0000259" key="12">
    <source>
        <dbReference type="Pfam" id="PF00905"/>
    </source>
</evidence>
<keyword evidence="6" id="KW-0328">Glycosyltransferase</keyword>
<dbReference type="GO" id="GO:0009252">
    <property type="term" value="P:peptidoglycan biosynthetic process"/>
    <property type="evidence" value="ECO:0007669"/>
    <property type="project" value="UniProtKB-UniPathway"/>
</dbReference>
<dbReference type="InterPro" id="IPR011815">
    <property type="entry name" value="PBP_1c"/>
</dbReference>
<dbReference type="Pfam" id="PF06832">
    <property type="entry name" value="BiPBP_C"/>
    <property type="match status" value="1"/>
</dbReference>
<dbReference type="Gene3D" id="1.10.3810.10">
    <property type="entry name" value="Biosynthetic peptidoglycan transglycosylase-like"/>
    <property type="match status" value="1"/>
</dbReference>
<dbReference type="GO" id="GO:0008658">
    <property type="term" value="F:penicillin binding"/>
    <property type="evidence" value="ECO:0007669"/>
    <property type="project" value="InterPro"/>
</dbReference>
<reference evidence="16" key="1">
    <citation type="submission" date="2018-09" db="EMBL/GenBank/DDBJ databases">
        <authorList>
            <person name="Zhu H."/>
        </authorList>
    </citation>
    <scope>NUCLEOTIDE SEQUENCE [LARGE SCALE GENOMIC DNA]</scope>
    <source>
        <strain evidence="16">K1S02-23</strain>
    </source>
</reference>
<evidence type="ECO:0000256" key="3">
    <source>
        <dbReference type="ARBA" id="ARBA00007739"/>
    </source>
</evidence>
<organism evidence="15 16">
    <name type="scientific">Noviherbaspirillum sedimenti</name>
    <dbReference type="NCBI Taxonomy" id="2320865"/>
    <lineage>
        <taxon>Bacteria</taxon>
        <taxon>Pseudomonadati</taxon>
        <taxon>Pseudomonadota</taxon>
        <taxon>Betaproteobacteria</taxon>
        <taxon>Burkholderiales</taxon>
        <taxon>Oxalobacteraceae</taxon>
        <taxon>Noviherbaspirillum</taxon>
    </lineage>
</organism>
<dbReference type="InterPro" id="IPR036950">
    <property type="entry name" value="PBP_transglycosylase"/>
</dbReference>
<dbReference type="Pfam" id="PF00912">
    <property type="entry name" value="Transgly"/>
    <property type="match status" value="1"/>
</dbReference>
<evidence type="ECO:0000313" key="16">
    <source>
        <dbReference type="Proteomes" id="UP000266327"/>
    </source>
</evidence>
<comment type="catalytic activity">
    <reaction evidence="11">
        <text>[GlcNAc-(1-&gt;4)-Mur2Ac(oyl-L-Ala-gamma-D-Glu-L-Lys-D-Ala-D-Ala)](n)-di-trans,octa-cis-undecaprenyl diphosphate + beta-D-GlcNAc-(1-&gt;4)-Mur2Ac(oyl-L-Ala-gamma-D-Glu-L-Lys-D-Ala-D-Ala)-di-trans,octa-cis-undecaprenyl diphosphate = [GlcNAc-(1-&gt;4)-Mur2Ac(oyl-L-Ala-gamma-D-Glu-L-Lys-D-Ala-D-Ala)](n+1)-di-trans,octa-cis-undecaprenyl diphosphate + di-trans,octa-cis-undecaprenyl diphosphate + H(+)</text>
        <dbReference type="Rhea" id="RHEA:23708"/>
        <dbReference type="Rhea" id="RHEA-COMP:9602"/>
        <dbReference type="Rhea" id="RHEA-COMP:9603"/>
        <dbReference type="ChEBI" id="CHEBI:15378"/>
        <dbReference type="ChEBI" id="CHEBI:58405"/>
        <dbReference type="ChEBI" id="CHEBI:60033"/>
        <dbReference type="ChEBI" id="CHEBI:78435"/>
        <dbReference type="EC" id="2.4.99.28"/>
    </reaction>
</comment>
<proteinExistence type="inferred from homology"/>
<evidence type="ECO:0000256" key="4">
    <source>
        <dbReference type="ARBA" id="ARBA00022645"/>
    </source>
</evidence>
<dbReference type="GO" id="GO:0006508">
    <property type="term" value="P:proteolysis"/>
    <property type="evidence" value="ECO:0007669"/>
    <property type="project" value="UniProtKB-KW"/>
</dbReference>
<dbReference type="InterPro" id="IPR001264">
    <property type="entry name" value="Glyco_trans_51"/>
</dbReference>
<dbReference type="InterPro" id="IPR023346">
    <property type="entry name" value="Lysozyme-like_dom_sf"/>
</dbReference>
<dbReference type="OrthoDB" id="9766909at2"/>
<keyword evidence="4" id="KW-0121">Carboxypeptidase</keyword>
<evidence type="ECO:0000313" key="15">
    <source>
        <dbReference type="EMBL" id="RJG04248.1"/>
    </source>
</evidence>
<evidence type="ECO:0000256" key="10">
    <source>
        <dbReference type="ARBA" id="ARBA00044770"/>
    </source>
</evidence>
<keyword evidence="5" id="KW-0645">Protease</keyword>
<comment type="similarity">
    <text evidence="2">In the C-terminal section; belongs to the transpeptidase family.</text>
</comment>
<evidence type="ECO:0000259" key="13">
    <source>
        <dbReference type="Pfam" id="PF00912"/>
    </source>
</evidence>
<dbReference type="PANTHER" id="PTHR32282:SF15">
    <property type="entry name" value="PENICILLIN-BINDING PROTEIN 1C"/>
    <property type="match status" value="1"/>
</dbReference>
<dbReference type="UniPathway" id="UPA00219"/>
<dbReference type="InterPro" id="IPR012338">
    <property type="entry name" value="Beta-lactam/transpept-like"/>
</dbReference>
<dbReference type="InterPro" id="IPR050396">
    <property type="entry name" value="Glycosyltr_51/Transpeptidase"/>
</dbReference>
<dbReference type="Pfam" id="PF00905">
    <property type="entry name" value="Transpeptidase"/>
    <property type="match status" value="1"/>
</dbReference>
<evidence type="ECO:0000256" key="5">
    <source>
        <dbReference type="ARBA" id="ARBA00022670"/>
    </source>
</evidence>
<evidence type="ECO:0000259" key="14">
    <source>
        <dbReference type="Pfam" id="PF06832"/>
    </source>
</evidence>
<evidence type="ECO:0000256" key="6">
    <source>
        <dbReference type="ARBA" id="ARBA00022676"/>
    </source>
</evidence>
<keyword evidence="7" id="KW-0808">Transferase</keyword>
<keyword evidence="9" id="KW-0511">Multifunctional enzyme</keyword>
<keyword evidence="16" id="KW-1185">Reference proteome</keyword>
<sequence>MAWLPRVETLLVRRRRCLIAAGLLLAVLTGLRLWPHPSLRAAVPGSTALYASDGELLRLALASDQQYRLWVPLAEIEPRLVEAVLLYEDRWFYWHAGVNPLALARASLATYGHGARQGASTITMQLARRLYRIRSQTVGGKLRQLLAALWLEARYSKREILEAYLNLAPYGGNIEGVGAASLIYFHKRASQLTLPEVLTLAVIPQNPRKRGGMSPPRNQPAALATARERLWLRWLKQHREAAKYQAEIQAPIKLKATASLPFRAPHMTDVLLRMNKDGELWSTLDLRKQTTLERILTQFVDNQRGQGVSNASAILLDRESGEVRALVGSADYFDGAIDGQVNGAQARRSPGSTLKPFIYGLALDQGLLHPLTVLKDAPTAFGPFSPENFDGRFVGPITAQDALVRSRNVPAVAIASRLKQPNLYAFLKSAGISGMASEKHYGLALALGGGEVTMEELARLYLMLGNRGEMLPLRYERLPLGVKPAAETKRMLSEEAAFITLQMLKTNARPDTGASAVPPVAWKTGTSWGFRDAWTAGVLGQHVLIVWVGNFDGSSNAAFIGIRTAAPLFFKIVDSLRAQKLDGHEAERLLPPNVTRVEVCTASGDLPNEACRDRSSTWFIPGKSPIRISRLHREVKIDSRTGSPTCESGPHVRIEIHEFWPSDMQGLFREAGMPRRQPPAMPDCLQADRTQEDAPVITSPNRGATYTMQLSKMTPIALRASAAASGQTLYWFANGGLVGKSRASEGLGWLPNAPGRYQLRVIDQQGRADVREVAVEFIP</sequence>